<feature type="transmembrane region" description="Helical" evidence="5">
    <location>
        <begin position="24"/>
        <end position="44"/>
    </location>
</feature>
<evidence type="ECO:0000256" key="4">
    <source>
        <dbReference type="ARBA" id="ARBA00023136"/>
    </source>
</evidence>
<accession>A0A643JUE8</accession>
<reference evidence="6" key="1">
    <citation type="submission" date="2019-09" db="EMBL/GenBank/DDBJ databases">
        <title>Genomic analysis of Haloferax sp. CBA1149.</title>
        <authorList>
            <person name="Roh S.W."/>
        </authorList>
    </citation>
    <scope>NUCLEOTIDE SEQUENCE</scope>
    <source>
        <strain evidence="6">CBA1149</strain>
    </source>
</reference>
<dbReference type="PANTHER" id="PTHR39157">
    <property type="entry name" value="INTEGRAL MEMBRANE PROTEIN-RELATED"/>
    <property type="match status" value="1"/>
</dbReference>
<comment type="subcellular location">
    <subcellularLocation>
        <location evidence="1">Membrane</location>
        <topology evidence="1">Multi-pass membrane protein</topology>
    </subcellularLocation>
</comment>
<evidence type="ECO:0000256" key="1">
    <source>
        <dbReference type="ARBA" id="ARBA00004141"/>
    </source>
</evidence>
<feature type="transmembrane region" description="Helical" evidence="5">
    <location>
        <begin position="82"/>
        <end position="100"/>
    </location>
</feature>
<keyword evidence="3 5" id="KW-1133">Transmembrane helix</keyword>
<protein>
    <submittedName>
        <fullName evidence="6">DoxX family protein</fullName>
    </submittedName>
</protein>
<dbReference type="GO" id="GO:0016020">
    <property type="term" value="C:membrane"/>
    <property type="evidence" value="ECO:0007669"/>
    <property type="project" value="UniProtKB-SubCell"/>
</dbReference>
<feature type="transmembrane region" description="Helical" evidence="5">
    <location>
        <begin position="56"/>
        <end position="76"/>
    </location>
</feature>
<sequence length="176" mass="19630">MAMSGEVGTRLFGRDVTLAVSWPWAVYWIAFLRVLVGTVFLHAGMDKLLADQPFTAGWWLTGTASEGVLGTVMVWFGQNAPWFVDFVIPFGELFIGIGLIVGGLTRLASFFGATLMFFLYFGNADWEHGFVNGDLLLLVLFITLIIFGGGRIWGLDSYLEKTETVQKYPRLRYLLG</sequence>
<organism evidence="6">
    <name type="scientific">Haloferax sp. CBA1149</name>
    <dbReference type="NCBI Taxonomy" id="2650753"/>
    <lineage>
        <taxon>Archaea</taxon>
        <taxon>Methanobacteriati</taxon>
        <taxon>Methanobacteriota</taxon>
        <taxon>Stenosarchaea group</taxon>
        <taxon>Halobacteria</taxon>
        <taxon>Halobacteriales</taxon>
        <taxon>Haloferacaceae</taxon>
        <taxon>Haloferax</taxon>
    </lineage>
</organism>
<name>A0A643JUE8_9EURY</name>
<dbReference type="EMBL" id="VZUS01000001">
    <property type="protein sequence ID" value="KAB1187569.1"/>
    <property type="molecule type" value="Genomic_DNA"/>
</dbReference>
<dbReference type="RefSeq" id="WP_151136367.1">
    <property type="nucleotide sequence ID" value="NZ_VZUS01000001.1"/>
</dbReference>
<proteinExistence type="predicted"/>
<dbReference type="InterPro" id="IPR032808">
    <property type="entry name" value="DoxX"/>
</dbReference>
<evidence type="ECO:0000313" key="6">
    <source>
        <dbReference type="EMBL" id="KAB1187569.1"/>
    </source>
</evidence>
<feature type="transmembrane region" description="Helical" evidence="5">
    <location>
        <begin position="107"/>
        <end position="123"/>
    </location>
</feature>
<keyword evidence="2 5" id="KW-0812">Transmembrane</keyword>
<evidence type="ECO:0000256" key="3">
    <source>
        <dbReference type="ARBA" id="ARBA00022989"/>
    </source>
</evidence>
<feature type="transmembrane region" description="Helical" evidence="5">
    <location>
        <begin position="135"/>
        <end position="153"/>
    </location>
</feature>
<dbReference type="AlphaFoldDB" id="A0A643JUE8"/>
<gene>
    <name evidence="6" type="ORF">Hfx1149_05805</name>
</gene>
<keyword evidence="4 5" id="KW-0472">Membrane</keyword>
<evidence type="ECO:0000256" key="2">
    <source>
        <dbReference type="ARBA" id="ARBA00022692"/>
    </source>
</evidence>
<dbReference type="Pfam" id="PF07681">
    <property type="entry name" value="DoxX"/>
    <property type="match status" value="1"/>
</dbReference>
<dbReference type="PANTHER" id="PTHR39157:SF1">
    <property type="entry name" value="DOXX FAMILY PROTEIN"/>
    <property type="match status" value="1"/>
</dbReference>
<comment type="caution">
    <text evidence="6">The sequence shown here is derived from an EMBL/GenBank/DDBJ whole genome shotgun (WGS) entry which is preliminary data.</text>
</comment>
<evidence type="ECO:0000256" key="5">
    <source>
        <dbReference type="SAM" id="Phobius"/>
    </source>
</evidence>